<organism evidence="1 2">
    <name type="scientific">Tetragonisca angustula</name>
    <dbReference type="NCBI Taxonomy" id="166442"/>
    <lineage>
        <taxon>Eukaryota</taxon>
        <taxon>Metazoa</taxon>
        <taxon>Ecdysozoa</taxon>
        <taxon>Arthropoda</taxon>
        <taxon>Hexapoda</taxon>
        <taxon>Insecta</taxon>
        <taxon>Pterygota</taxon>
        <taxon>Neoptera</taxon>
        <taxon>Endopterygota</taxon>
        <taxon>Hymenoptera</taxon>
        <taxon>Apocrita</taxon>
        <taxon>Aculeata</taxon>
        <taxon>Apoidea</taxon>
        <taxon>Anthophila</taxon>
        <taxon>Apidae</taxon>
        <taxon>Tetragonisca</taxon>
    </lineage>
</organism>
<keyword evidence="2" id="KW-1185">Reference proteome</keyword>
<evidence type="ECO:0000313" key="1">
    <source>
        <dbReference type="EMBL" id="KAK9294172.1"/>
    </source>
</evidence>
<reference evidence="1 2" key="1">
    <citation type="submission" date="2024-05" db="EMBL/GenBank/DDBJ databases">
        <title>The nuclear and mitochondrial genome assemblies of Tetragonisca angustula (Apidae: Meliponini), a tiny yet remarkable pollinator in the Neotropics.</title>
        <authorList>
            <person name="Ferrari R."/>
            <person name="Ricardo P.C."/>
            <person name="Dias F.C."/>
            <person name="Araujo N.S."/>
            <person name="Soares D.O."/>
            <person name="Zhou Q.-S."/>
            <person name="Zhu C.-D."/>
            <person name="Coutinho L."/>
            <person name="Airas M.C."/>
            <person name="Batista T.M."/>
        </authorList>
    </citation>
    <scope>NUCLEOTIDE SEQUENCE [LARGE SCALE GENOMIC DNA]</scope>
    <source>
        <strain evidence="1">ASF017062</strain>
        <tissue evidence="1">Abdomen</tissue>
    </source>
</reference>
<dbReference type="AlphaFoldDB" id="A0AAW0Z9M2"/>
<name>A0AAW0Z9M2_9HYME</name>
<sequence length="280" mass="33488">MDGCLLILTRKCSNVGAQETTEQDFYLRRRILIEKIELLCSLIETAKLIPLEKEIIWNNELCDFKKNIQKVKLEMTQSEILLQNENSNLNQFRRNVELNGGTTKFAKKNIEESLKQKIKIRTAEFSSMLLVSNLKNKARKKSVETEIEWFDLRLKSLDEIYCLRMDALCNERYKMRKRYLDQFEKYDTNIGSLYACKVSLLLKKNYTNEEYIVIQDQLLIQRSLYERLKEEIELNTKKIFLENVEYFRRNYAAKIIQRNWKLYCARVPSKKRKSRKLTCS</sequence>
<evidence type="ECO:0000313" key="2">
    <source>
        <dbReference type="Proteomes" id="UP001432146"/>
    </source>
</evidence>
<comment type="caution">
    <text evidence="1">The sequence shown here is derived from an EMBL/GenBank/DDBJ whole genome shotgun (WGS) entry which is preliminary data.</text>
</comment>
<proteinExistence type="predicted"/>
<dbReference type="EMBL" id="JAWNGG020000341">
    <property type="protein sequence ID" value="KAK9294172.1"/>
    <property type="molecule type" value="Genomic_DNA"/>
</dbReference>
<dbReference type="Proteomes" id="UP001432146">
    <property type="component" value="Unassembled WGS sequence"/>
</dbReference>
<gene>
    <name evidence="1" type="ORF">QLX08_011147</name>
</gene>
<accession>A0AAW0Z9M2</accession>
<protein>
    <submittedName>
        <fullName evidence="1">Uncharacterized protein</fullName>
    </submittedName>
</protein>